<keyword evidence="3" id="KW-1185">Reference proteome</keyword>
<organism evidence="2 3">
    <name type="scientific">Helobdella robusta</name>
    <name type="common">Californian leech</name>
    <dbReference type="NCBI Taxonomy" id="6412"/>
    <lineage>
        <taxon>Eukaryota</taxon>
        <taxon>Metazoa</taxon>
        <taxon>Spiralia</taxon>
        <taxon>Lophotrochozoa</taxon>
        <taxon>Annelida</taxon>
        <taxon>Clitellata</taxon>
        <taxon>Hirudinea</taxon>
        <taxon>Rhynchobdellida</taxon>
        <taxon>Glossiphoniidae</taxon>
        <taxon>Helobdella</taxon>
    </lineage>
</organism>
<sequence>MLLQPLGCNVLNLVCYFFLANNYFMTVSHLATGLNELFDDSVTSFGRSRSAIFFDRILKNKVVLVYFQIKYEKYTVHDHDAMCIIESGKLNKAIHFPSWYLTEKDAAGLLYNPEFSENEELLLPEHAKNDESQHCPHRVRISSRKQPCAFKQAIAIQSMKKNHFLQKKLGPSHAACAHKKAPAGNNTNNNNTSLLLILFFTMQLFQTQSNIKHETGKTNIRFDVTWKNFMLHYSKTIHCLLKTYSKLGEIVDN</sequence>
<reference evidence="3" key="1">
    <citation type="submission" date="2012-12" db="EMBL/GenBank/DDBJ databases">
        <authorList>
            <person name="Hellsten U."/>
            <person name="Grimwood J."/>
            <person name="Chapman J.A."/>
            <person name="Shapiro H."/>
            <person name="Aerts A."/>
            <person name="Otillar R.P."/>
            <person name="Terry A.Y."/>
            <person name="Boore J.L."/>
            <person name="Simakov O."/>
            <person name="Marletaz F."/>
            <person name="Cho S.-J."/>
            <person name="Edsinger-Gonzales E."/>
            <person name="Havlak P."/>
            <person name="Kuo D.-H."/>
            <person name="Larsson T."/>
            <person name="Lv J."/>
            <person name="Arendt D."/>
            <person name="Savage R."/>
            <person name="Osoegawa K."/>
            <person name="de Jong P."/>
            <person name="Lindberg D.R."/>
            <person name="Seaver E.C."/>
            <person name="Weisblat D.A."/>
            <person name="Putnam N.H."/>
            <person name="Grigoriev I.V."/>
            <person name="Rokhsar D.S."/>
        </authorList>
    </citation>
    <scope>NUCLEOTIDE SEQUENCE</scope>
</reference>
<dbReference type="EnsemblMetazoa" id="HelroT162798">
    <property type="protein sequence ID" value="HelroP162798"/>
    <property type="gene ID" value="HelroG162798"/>
</dbReference>
<accession>T1ET61</accession>
<dbReference type="RefSeq" id="XP_009023145.1">
    <property type="nucleotide sequence ID" value="XM_009024897.1"/>
</dbReference>
<evidence type="ECO:0000313" key="3">
    <source>
        <dbReference type="Proteomes" id="UP000015101"/>
    </source>
</evidence>
<proteinExistence type="predicted"/>
<protein>
    <submittedName>
        <fullName evidence="1 2">Uncharacterized protein</fullName>
    </submittedName>
</protein>
<reference evidence="1 3" key="2">
    <citation type="journal article" date="2013" name="Nature">
        <title>Insights into bilaterian evolution from three spiralian genomes.</title>
        <authorList>
            <person name="Simakov O."/>
            <person name="Marletaz F."/>
            <person name="Cho S.J."/>
            <person name="Edsinger-Gonzales E."/>
            <person name="Havlak P."/>
            <person name="Hellsten U."/>
            <person name="Kuo D.H."/>
            <person name="Larsson T."/>
            <person name="Lv J."/>
            <person name="Arendt D."/>
            <person name="Savage R."/>
            <person name="Osoegawa K."/>
            <person name="de Jong P."/>
            <person name="Grimwood J."/>
            <person name="Chapman J.A."/>
            <person name="Shapiro H."/>
            <person name="Aerts A."/>
            <person name="Otillar R.P."/>
            <person name="Terry A.Y."/>
            <person name="Boore J.L."/>
            <person name="Grigoriev I.V."/>
            <person name="Lindberg D.R."/>
            <person name="Seaver E.C."/>
            <person name="Weisblat D.A."/>
            <person name="Putnam N.H."/>
            <person name="Rokhsar D.S."/>
        </authorList>
    </citation>
    <scope>NUCLEOTIDE SEQUENCE</scope>
</reference>
<gene>
    <name evidence="2" type="primary">20199761</name>
    <name evidence="1" type="ORF">HELRODRAFT_162798</name>
</gene>
<reference evidence="2" key="3">
    <citation type="submission" date="2015-06" db="UniProtKB">
        <authorList>
            <consortium name="EnsemblMetazoa"/>
        </authorList>
    </citation>
    <scope>IDENTIFICATION</scope>
</reference>
<dbReference type="EMBL" id="KB097143">
    <property type="protein sequence ID" value="ESN99279.1"/>
    <property type="molecule type" value="Genomic_DNA"/>
</dbReference>
<dbReference type="InParanoid" id="T1ET61"/>
<dbReference type="KEGG" id="hro:HELRODRAFT_162798"/>
<dbReference type="CTD" id="20199761"/>
<evidence type="ECO:0000313" key="2">
    <source>
        <dbReference type="EnsemblMetazoa" id="HelroP162798"/>
    </source>
</evidence>
<evidence type="ECO:0000313" key="1">
    <source>
        <dbReference type="EMBL" id="ESN99279.1"/>
    </source>
</evidence>
<dbReference type="EMBL" id="AMQM01001179">
    <property type="status" value="NOT_ANNOTATED_CDS"/>
    <property type="molecule type" value="Genomic_DNA"/>
</dbReference>
<dbReference type="Proteomes" id="UP000015101">
    <property type="component" value="Unassembled WGS sequence"/>
</dbReference>
<dbReference type="GeneID" id="20199761"/>
<name>T1ET61_HELRO</name>
<dbReference type="AlphaFoldDB" id="T1ET61"/>
<dbReference type="HOGENOM" id="CLU_1099523_0_0_1"/>